<reference evidence="7 8" key="1">
    <citation type="submission" date="2016-10" db="EMBL/GenBank/DDBJ databases">
        <authorList>
            <person name="Varghese N."/>
            <person name="Submissions S."/>
        </authorList>
    </citation>
    <scope>NUCLEOTIDE SEQUENCE [LARGE SCALE GENOMIC DNA]</scope>
    <source>
        <strain evidence="7 8">DSM 13796</strain>
    </source>
</reference>
<dbReference type="SUPFAM" id="SSF51445">
    <property type="entry name" value="(Trans)glycosidases"/>
    <property type="match status" value="1"/>
</dbReference>
<dbReference type="InterPro" id="IPR001547">
    <property type="entry name" value="Glyco_hydro_5"/>
</dbReference>
<dbReference type="InterPro" id="IPR049475">
    <property type="entry name" value="Mann_GBD_bact"/>
</dbReference>
<keyword evidence="8" id="KW-1185">Reference proteome</keyword>
<name>A0A1I6BZF7_9BACI</name>
<dbReference type="PANTHER" id="PTHR34142:SF1">
    <property type="entry name" value="GLYCOSIDE HYDROLASE FAMILY 5 DOMAIN-CONTAINING PROTEIN"/>
    <property type="match status" value="1"/>
</dbReference>
<feature type="domain" description="Mannanase galactose-binding" evidence="6">
    <location>
        <begin position="344"/>
        <end position="444"/>
    </location>
</feature>
<keyword evidence="3 4" id="KW-0326">Glycosidase</keyword>
<proteinExistence type="inferred from homology"/>
<feature type="domain" description="Glycoside hydrolase family 5" evidence="5">
    <location>
        <begin position="43"/>
        <end position="285"/>
    </location>
</feature>
<dbReference type="Pfam" id="PF00150">
    <property type="entry name" value="Cellulase"/>
    <property type="match status" value="1"/>
</dbReference>
<keyword evidence="2 4" id="KW-0378">Hydrolase</keyword>
<accession>A0A1I6BZF7</accession>
<gene>
    <name evidence="7" type="ORF">SAMN02745910_04630</name>
</gene>
<comment type="similarity">
    <text evidence="1 4">Belongs to the glycosyl hydrolase 5 (cellulase A) family.</text>
</comment>
<dbReference type="EMBL" id="FOXX01000018">
    <property type="protein sequence ID" value="SFQ86316.1"/>
    <property type="molecule type" value="Genomic_DNA"/>
</dbReference>
<evidence type="ECO:0000313" key="8">
    <source>
        <dbReference type="Proteomes" id="UP000182762"/>
    </source>
</evidence>
<evidence type="ECO:0000259" key="5">
    <source>
        <dbReference type="Pfam" id="PF00150"/>
    </source>
</evidence>
<evidence type="ECO:0000256" key="1">
    <source>
        <dbReference type="ARBA" id="ARBA00005641"/>
    </source>
</evidence>
<dbReference type="Proteomes" id="UP000182762">
    <property type="component" value="Unassembled WGS sequence"/>
</dbReference>
<evidence type="ECO:0000259" key="6">
    <source>
        <dbReference type="Pfam" id="PF21253"/>
    </source>
</evidence>
<sequence length="444" mass="48597">MSIIKKVPLIFLCLLMFATSLFIFKPEVKAATGFYVNGNTLYDATGSPFVMRGINHAHSWFKDDSSTAIPAIAKTGANTIRIVLSDGSQYTKDDINTVKSLISLAEKNNLIAILEVHDATGNDAVSSLNDAVSYWISIKEALIGKEDRVLINIANEWYGTWDGASWASGYKQAIPKLRDAGLSHTLIVDSAGWGQYPESIHQYGKDVFNADPLKNTMFSIHMYEYAGGDASTIKSNIDGVLNQDLALIIGEFGHKHTNGDVDEETIMSYSQQKNVGWLAWSWKGNGPEWSYLDLSNDWAGDNLTSWGNTIVNGANGLKATSKISPVFDGGDHPGGSGGTENTLYNFETETQSWSGGNVMAGPWSTNEWASKDNYSLKADVQLNNNSQHYLSLTQNQNFSGKSQLKATVKHADWGNLGNGINAQLYVKTGSDWKWFDGESVEINS</sequence>
<evidence type="ECO:0000256" key="2">
    <source>
        <dbReference type="ARBA" id="ARBA00022801"/>
    </source>
</evidence>
<dbReference type="Gene3D" id="3.20.20.80">
    <property type="entry name" value="Glycosidases"/>
    <property type="match status" value="1"/>
</dbReference>
<evidence type="ECO:0000313" key="7">
    <source>
        <dbReference type="EMBL" id="SFQ86316.1"/>
    </source>
</evidence>
<evidence type="ECO:0000256" key="3">
    <source>
        <dbReference type="ARBA" id="ARBA00023295"/>
    </source>
</evidence>
<organism evidence="7 8">
    <name type="scientific">Priestia endophytica DSM 13796</name>
    <dbReference type="NCBI Taxonomy" id="1121089"/>
    <lineage>
        <taxon>Bacteria</taxon>
        <taxon>Bacillati</taxon>
        <taxon>Bacillota</taxon>
        <taxon>Bacilli</taxon>
        <taxon>Bacillales</taxon>
        <taxon>Bacillaceae</taxon>
        <taxon>Priestia</taxon>
    </lineage>
</organism>
<dbReference type="Pfam" id="PF21253">
    <property type="entry name" value="Mann_GBD_bact"/>
    <property type="match status" value="1"/>
</dbReference>
<protein>
    <submittedName>
        <fullName evidence="7">Mannan endo-1,4-beta-mannosidase</fullName>
    </submittedName>
</protein>
<evidence type="ECO:0000256" key="4">
    <source>
        <dbReference type="RuleBase" id="RU361153"/>
    </source>
</evidence>
<comment type="caution">
    <text evidence="7">The sequence shown here is derived from an EMBL/GenBank/DDBJ whole genome shotgun (WGS) entry which is preliminary data.</text>
</comment>
<dbReference type="InterPro" id="IPR008979">
    <property type="entry name" value="Galactose-bd-like_sf"/>
</dbReference>
<dbReference type="SUPFAM" id="SSF49785">
    <property type="entry name" value="Galactose-binding domain-like"/>
    <property type="match status" value="1"/>
</dbReference>
<dbReference type="PANTHER" id="PTHR34142">
    <property type="entry name" value="ENDO-BETA-1,4-GLUCANASE A"/>
    <property type="match status" value="1"/>
</dbReference>
<dbReference type="InterPro" id="IPR017853">
    <property type="entry name" value="GH"/>
</dbReference>
<dbReference type="Gene3D" id="2.60.120.260">
    <property type="entry name" value="Galactose-binding domain-like"/>
    <property type="match status" value="1"/>
</dbReference>